<protein>
    <recommendedName>
        <fullName evidence="14">Mannosyltransferase</fullName>
    </recommendedName>
</protein>
<gene>
    <name evidence="12" type="ORF">CcCBS67573_g00581</name>
</gene>
<keyword evidence="7 11" id="KW-1133">Transmembrane helix</keyword>
<evidence type="ECO:0000256" key="1">
    <source>
        <dbReference type="ARBA" id="ARBA00004606"/>
    </source>
</evidence>
<dbReference type="GO" id="GO:0006493">
    <property type="term" value="P:protein O-linked glycosylation"/>
    <property type="evidence" value="ECO:0007669"/>
    <property type="project" value="TreeGrafter"/>
</dbReference>
<keyword evidence="3" id="KW-0328">Glycosyltransferase</keyword>
<keyword evidence="13" id="KW-1185">Reference proteome</keyword>
<evidence type="ECO:0000313" key="12">
    <source>
        <dbReference type="EMBL" id="TPX78121.1"/>
    </source>
</evidence>
<dbReference type="AlphaFoldDB" id="A0A507FNV3"/>
<evidence type="ECO:0000256" key="2">
    <source>
        <dbReference type="ARBA" id="ARBA00009105"/>
    </source>
</evidence>
<feature type="transmembrane region" description="Helical" evidence="11">
    <location>
        <begin position="20"/>
        <end position="39"/>
    </location>
</feature>
<evidence type="ECO:0000256" key="4">
    <source>
        <dbReference type="ARBA" id="ARBA00022679"/>
    </source>
</evidence>
<keyword evidence="9" id="KW-0325">Glycoprotein</keyword>
<evidence type="ECO:0000313" key="13">
    <source>
        <dbReference type="Proteomes" id="UP000320333"/>
    </source>
</evidence>
<keyword evidence="5 11" id="KW-0812">Transmembrane</keyword>
<keyword evidence="4" id="KW-0808">Transferase</keyword>
<comment type="subcellular location">
    <subcellularLocation>
        <location evidence="1">Membrane</location>
        <topology evidence="1">Single-pass type II membrane protein</topology>
    </subcellularLocation>
</comment>
<evidence type="ECO:0000256" key="11">
    <source>
        <dbReference type="SAM" id="Phobius"/>
    </source>
</evidence>
<dbReference type="GO" id="GO:0005794">
    <property type="term" value="C:Golgi apparatus"/>
    <property type="evidence" value="ECO:0007669"/>
    <property type="project" value="TreeGrafter"/>
</dbReference>
<dbReference type="PANTHER" id="PTHR31392:SF1">
    <property type="entry name" value="ALPHA-1,3-MANNOSYLTRANSFERASE MNN1-RELATED"/>
    <property type="match status" value="1"/>
</dbReference>
<evidence type="ECO:0000256" key="10">
    <source>
        <dbReference type="SAM" id="MobiDB-lite"/>
    </source>
</evidence>
<dbReference type="GO" id="GO:0000033">
    <property type="term" value="F:alpha-1,3-mannosyltransferase activity"/>
    <property type="evidence" value="ECO:0007669"/>
    <property type="project" value="TreeGrafter"/>
</dbReference>
<evidence type="ECO:0000256" key="9">
    <source>
        <dbReference type="ARBA" id="ARBA00023180"/>
    </source>
</evidence>
<accession>A0A507FNV3</accession>
<dbReference type="InterPro" id="IPR022751">
    <property type="entry name" value="Alpha_mannosyltransferase"/>
</dbReference>
<evidence type="ECO:0008006" key="14">
    <source>
        <dbReference type="Google" id="ProtNLM"/>
    </source>
</evidence>
<comment type="caution">
    <text evidence="12">The sequence shown here is derived from an EMBL/GenBank/DDBJ whole genome shotgun (WGS) entry which is preliminary data.</text>
</comment>
<name>A0A507FNV3_9FUNG</name>
<dbReference type="EMBL" id="QEAP01000008">
    <property type="protein sequence ID" value="TPX78121.1"/>
    <property type="molecule type" value="Genomic_DNA"/>
</dbReference>
<evidence type="ECO:0000256" key="8">
    <source>
        <dbReference type="ARBA" id="ARBA00023136"/>
    </source>
</evidence>
<proteinExistence type="inferred from homology"/>
<evidence type="ECO:0000256" key="5">
    <source>
        <dbReference type="ARBA" id="ARBA00022692"/>
    </source>
</evidence>
<evidence type="ECO:0000256" key="7">
    <source>
        <dbReference type="ARBA" id="ARBA00022989"/>
    </source>
</evidence>
<evidence type="ECO:0000256" key="6">
    <source>
        <dbReference type="ARBA" id="ARBA00022968"/>
    </source>
</evidence>
<keyword evidence="8 11" id="KW-0472">Membrane</keyword>
<dbReference type="Pfam" id="PF11051">
    <property type="entry name" value="Mannosyl_trans3"/>
    <property type="match status" value="1"/>
</dbReference>
<dbReference type="GO" id="GO:0016020">
    <property type="term" value="C:membrane"/>
    <property type="evidence" value="ECO:0007669"/>
    <property type="project" value="UniProtKB-SubCell"/>
</dbReference>
<reference evidence="12 13" key="1">
    <citation type="journal article" date="2019" name="Sci. Rep.">
        <title>Comparative genomics of chytrid fungi reveal insights into the obligate biotrophic and pathogenic lifestyle of Synchytrium endobioticum.</title>
        <authorList>
            <person name="van de Vossenberg B.T.L.H."/>
            <person name="Warris S."/>
            <person name="Nguyen H.D.T."/>
            <person name="van Gent-Pelzer M.P.E."/>
            <person name="Joly D.L."/>
            <person name="van de Geest H.C."/>
            <person name="Bonants P.J.M."/>
            <person name="Smith D.S."/>
            <person name="Levesque C.A."/>
            <person name="van der Lee T.A.J."/>
        </authorList>
    </citation>
    <scope>NUCLEOTIDE SEQUENCE [LARGE SCALE GENOMIC DNA]</scope>
    <source>
        <strain evidence="12 13">CBS 675.73</strain>
    </source>
</reference>
<feature type="compositionally biased region" description="Low complexity" evidence="10">
    <location>
        <begin position="96"/>
        <end position="105"/>
    </location>
</feature>
<dbReference type="SUPFAM" id="SSF53448">
    <property type="entry name" value="Nucleotide-diphospho-sugar transferases"/>
    <property type="match status" value="1"/>
</dbReference>
<dbReference type="OrthoDB" id="430354at2759"/>
<organism evidence="12 13">
    <name type="scientific">Chytriomyces confervae</name>
    <dbReference type="NCBI Taxonomy" id="246404"/>
    <lineage>
        <taxon>Eukaryota</taxon>
        <taxon>Fungi</taxon>
        <taxon>Fungi incertae sedis</taxon>
        <taxon>Chytridiomycota</taxon>
        <taxon>Chytridiomycota incertae sedis</taxon>
        <taxon>Chytridiomycetes</taxon>
        <taxon>Chytridiales</taxon>
        <taxon>Chytriomycetaceae</taxon>
        <taxon>Chytriomyces</taxon>
    </lineage>
</organism>
<feature type="region of interest" description="Disordered" evidence="10">
    <location>
        <begin position="96"/>
        <end position="117"/>
    </location>
</feature>
<sequence length="623" mass="70434">MISGLDHVTAANSPLRHRRVQSVLLFVLLVVCGTGFVLWSRSGDDGFLPAVTPVVGKEVAIQREKNPMGGASMSEQQLKAIVEDAVRKAISEQPVGKGVEPVGKGAEPVTPKYKPPQKDISLTDLETTIDLLQARFLDFLNGEEGMNDQSTNFGVFGGSLLDQKNPFNVRTTWNRIHQYALAIAEKPEYEVTNFLQLSRRVRANEIAYIILYDKPSLITLLSLATSEKDESATAAHDQLQAELQNVESVLTKLLYGWIMPRYPNIRALQKDFTAAPGNKDLDMGIVITTGQWHFELALHAIETIREVLKCDLPIEIQYAGPDDLTADMRKAFNSLPNVKTVDVLDKFDSSVGIQGWAIKPFAILASRFRTVIFFDADALTFQNPEKFVKDSIIFRQYGTLFYHDRTVKNGGNLEWFKGINPQNSRYSNSLRYMDDRSHNEMESGVVVVDKGRTGNLHAMLMTCKMNSKEERDKMTYKHMHGDKESFWMSWDMARVPYKFVPSYGGAVGYMNDKKHVCGGLFHTDEFQKPLWWNGGVIANKHHNKDGGFMKFEYAAFDTVGKDITWEWETPTTPFCLGPKYPEFEVVELTAKEKSDGARFVELYKGMKDAGWKAYVMKKYSVKF</sequence>
<comment type="similarity">
    <text evidence="2">Belongs to the MNN1/MNT family.</text>
</comment>
<evidence type="ECO:0000256" key="3">
    <source>
        <dbReference type="ARBA" id="ARBA00022676"/>
    </source>
</evidence>
<keyword evidence="6" id="KW-0735">Signal-anchor</keyword>
<dbReference type="InterPro" id="IPR029044">
    <property type="entry name" value="Nucleotide-diphossugar_trans"/>
</dbReference>
<dbReference type="Proteomes" id="UP000320333">
    <property type="component" value="Unassembled WGS sequence"/>
</dbReference>
<dbReference type="PANTHER" id="PTHR31392">
    <property type="entry name" value="ALPHA-1,3-MANNOSYLTRANSFERASE MNN1-RELATED"/>
    <property type="match status" value="1"/>
</dbReference>